<accession>A0ABV4I7S7</accession>
<keyword evidence="2" id="KW-0805">Transcription regulation</keyword>
<keyword evidence="4" id="KW-0238">DNA-binding</keyword>
<evidence type="ECO:0000313" key="8">
    <source>
        <dbReference type="EMBL" id="MEZ0493272.1"/>
    </source>
</evidence>
<feature type="domain" description="RNA polymerase sigma-70 region 2" evidence="6">
    <location>
        <begin position="23"/>
        <end position="91"/>
    </location>
</feature>
<dbReference type="PANTHER" id="PTHR43133:SF8">
    <property type="entry name" value="RNA POLYMERASE SIGMA FACTOR HI_1459-RELATED"/>
    <property type="match status" value="1"/>
</dbReference>
<dbReference type="Pfam" id="PF04542">
    <property type="entry name" value="Sigma70_r2"/>
    <property type="match status" value="1"/>
</dbReference>
<dbReference type="Gene3D" id="1.10.10.10">
    <property type="entry name" value="Winged helix-like DNA-binding domain superfamily/Winged helix DNA-binding domain"/>
    <property type="match status" value="1"/>
</dbReference>
<dbReference type="RefSeq" id="WP_370719520.1">
    <property type="nucleotide sequence ID" value="NZ_JBGGTQ010000006.1"/>
</dbReference>
<reference evidence="8 9" key="1">
    <citation type="submission" date="2024-07" db="EMBL/GenBank/DDBJ databases">
        <authorList>
            <person name="Thanompreechachai J."/>
            <person name="Duangmal K."/>
        </authorList>
    </citation>
    <scope>NUCLEOTIDE SEQUENCE [LARGE SCALE GENOMIC DNA]</scope>
    <source>
        <strain evidence="8 9">TBRC 1896</strain>
    </source>
</reference>
<dbReference type="InterPro" id="IPR039425">
    <property type="entry name" value="RNA_pol_sigma-70-like"/>
</dbReference>
<evidence type="ECO:0000313" key="9">
    <source>
        <dbReference type="Proteomes" id="UP001566476"/>
    </source>
</evidence>
<dbReference type="EMBL" id="JBGGTQ010000006">
    <property type="protein sequence ID" value="MEZ0493272.1"/>
    <property type="molecule type" value="Genomic_DNA"/>
</dbReference>
<dbReference type="CDD" id="cd06171">
    <property type="entry name" value="Sigma70_r4"/>
    <property type="match status" value="1"/>
</dbReference>
<proteinExistence type="inferred from homology"/>
<evidence type="ECO:0000256" key="5">
    <source>
        <dbReference type="ARBA" id="ARBA00023163"/>
    </source>
</evidence>
<feature type="domain" description="RNA polymerase sigma factor 70 region 4 type 2" evidence="7">
    <location>
        <begin position="127"/>
        <end position="177"/>
    </location>
</feature>
<dbReference type="SUPFAM" id="SSF88946">
    <property type="entry name" value="Sigma2 domain of RNA polymerase sigma factors"/>
    <property type="match status" value="1"/>
</dbReference>
<evidence type="ECO:0000256" key="3">
    <source>
        <dbReference type="ARBA" id="ARBA00023082"/>
    </source>
</evidence>
<dbReference type="InterPro" id="IPR036388">
    <property type="entry name" value="WH-like_DNA-bd_sf"/>
</dbReference>
<gene>
    <name evidence="8" type="ORF">AB2L28_13610</name>
</gene>
<dbReference type="NCBIfam" id="TIGR02937">
    <property type="entry name" value="sigma70-ECF"/>
    <property type="match status" value="1"/>
</dbReference>
<evidence type="ECO:0000259" key="6">
    <source>
        <dbReference type="Pfam" id="PF04542"/>
    </source>
</evidence>
<keyword evidence="3" id="KW-0731">Sigma factor</keyword>
<dbReference type="Pfam" id="PF08281">
    <property type="entry name" value="Sigma70_r4_2"/>
    <property type="match status" value="1"/>
</dbReference>
<comment type="caution">
    <text evidence="8">The sequence shown here is derived from an EMBL/GenBank/DDBJ whole genome shotgun (WGS) entry which is preliminary data.</text>
</comment>
<keyword evidence="9" id="KW-1185">Reference proteome</keyword>
<dbReference type="InterPro" id="IPR013249">
    <property type="entry name" value="RNA_pol_sigma70_r4_t2"/>
</dbReference>
<comment type="similarity">
    <text evidence="1">Belongs to the sigma-70 factor family. ECF subfamily.</text>
</comment>
<organism evidence="8 9">
    <name type="scientific">Kineococcus mangrovi</name>
    <dbReference type="NCBI Taxonomy" id="1660183"/>
    <lineage>
        <taxon>Bacteria</taxon>
        <taxon>Bacillati</taxon>
        <taxon>Actinomycetota</taxon>
        <taxon>Actinomycetes</taxon>
        <taxon>Kineosporiales</taxon>
        <taxon>Kineosporiaceae</taxon>
        <taxon>Kineococcus</taxon>
    </lineage>
</organism>
<evidence type="ECO:0000256" key="2">
    <source>
        <dbReference type="ARBA" id="ARBA00023015"/>
    </source>
</evidence>
<evidence type="ECO:0000256" key="4">
    <source>
        <dbReference type="ARBA" id="ARBA00023125"/>
    </source>
</evidence>
<protein>
    <submittedName>
        <fullName evidence="8">RNA polymerase sigma factor</fullName>
    </submittedName>
</protein>
<evidence type="ECO:0000259" key="7">
    <source>
        <dbReference type="Pfam" id="PF08281"/>
    </source>
</evidence>
<dbReference type="Proteomes" id="UP001566476">
    <property type="component" value="Unassembled WGS sequence"/>
</dbReference>
<dbReference type="Gene3D" id="1.10.1740.10">
    <property type="match status" value="1"/>
</dbReference>
<sequence length="198" mass="21888">MDSTDEALWAAARSGDGDAFAALFDRHHGRVHRHSARLLTTAADADDVTAATFLELWRRRDDVHPTTGSLLPWLLVTATNLTRNTTRSTRRYRDLLHRLHHQPAPHRTPDVADVAEVHTAAHLDEPLATALRVLRTPDLQLITLVVLEDLTLTEAATVLGLSPGAAKTRLHRARTRLRTALADHPAASRLRAPEGQHP</sequence>
<evidence type="ECO:0000256" key="1">
    <source>
        <dbReference type="ARBA" id="ARBA00010641"/>
    </source>
</evidence>
<dbReference type="InterPro" id="IPR013324">
    <property type="entry name" value="RNA_pol_sigma_r3/r4-like"/>
</dbReference>
<dbReference type="InterPro" id="IPR007627">
    <property type="entry name" value="RNA_pol_sigma70_r2"/>
</dbReference>
<dbReference type="SUPFAM" id="SSF88659">
    <property type="entry name" value="Sigma3 and sigma4 domains of RNA polymerase sigma factors"/>
    <property type="match status" value="1"/>
</dbReference>
<dbReference type="InterPro" id="IPR013325">
    <property type="entry name" value="RNA_pol_sigma_r2"/>
</dbReference>
<dbReference type="PANTHER" id="PTHR43133">
    <property type="entry name" value="RNA POLYMERASE ECF-TYPE SIGMA FACTO"/>
    <property type="match status" value="1"/>
</dbReference>
<keyword evidence="5" id="KW-0804">Transcription</keyword>
<name>A0ABV4I7S7_9ACTN</name>
<dbReference type="InterPro" id="IPR014284">
    <property type="entry name" value="RNA_pol_sigma-70_dom"/>
</dbReference>